<keyword evidence="7 9" id="KW-0067">ATP-binding</keyword>
<dbReference type="OrthoDB" id="9802453at2"/>
<dbReference type="PANTHER" id="PTHR21060">
    <property type="entry name" value="ACETATE KINASE"/>
    <property type="match status" value="1"/>
</dbReference>
<comment type="caution">
    <text evidence="11">The sequence shown here is derived from an EMBL/GenBank/DDBJ whole genome shotgun (WGS) entry which is preliminary data.</text>
</comment>
<feature type="site" description="Transition state stabilizer" evidence="9">
    <location>
        <position position="183"/>
    </location>
</feature>
<keyword evidence="3 9" id="KW-0808">Transferase</keyword>
<dbReference type="EMBL" id="RQXW01000007">
    <property type="protein sequence ID" value="RTE65847.1"/>
    <property type="molecule type" value="Genomic_DNA"/>
</dbReference>
<dbReference type="Gene3D" id="3.30.420.40">
    <property type="match status" value="2"/>
</dbReference>
<dbReference type="InterPro" id="IPR043129">
    <property type="entry name" value="ATPase_NBD"/>
</dbReference>
<dbReference type="InterPro" id="IPR023865">
    <property type="entry name" value="Aliphatic_acid_kinase_CS"/>
</dbReference>
<dbReference type="HAMAP" id="MF_00020">
    <property type="entry name" value="Acetate_kinase"/>
    <property type="match status" value="1"/>
</dbReference>
<evidence type="ECO:0000313" key="11">
    <source>
        <dbReference type="EMBL" id="RTE65847.1"/>
    </source>
</evidence>
<dbReference type="GO" id="GO:0006083">
    <property type="term" value="P:acetate metabolic process"/>
    <property type="evidence" value="ECO:0007669"/>
    <property type="project" value="TreeGrafter"/>
</dbReference>
<dbReference type="EC" id="2.7.2.1" evidence="9"/>
<comment type="subunit">
    <text evidence="9">Homodimer.</text>
</comment>
<feature type="binding site" evidence="9">
    <location>
        <position position="8"/>
    </location>
    <ligand>
        <name>Mg(2+)</name>
        <dbReference type="ChEBI" id="CHEBI:18420"/>
    </ligand>
</feature>
<feature type="binding site" evidence="9">
    <location>
        <begin position="210"/>
        <end position="214"/>
    </location>
    <ligand>
        <name>ATP</name>
        <dbReference type="ChEBI" id="CHEBI:30616"/>
    </ligand>
</feature>
<name>A0A430KQR3_9GAMM</name>
<evidence type="ECO:0000256" key="3">
    <source>
        <dbReference type="ARBA" id="ARBA00022679"/>
    </source>
</evidence>
<dbReference type="GO" id="GO:0008776">
    <property type="term" value="F:acetate kinase activity"/>
    <property type="evidence" value="ECO:0007669"/>
    <property type="project" value="UniProtKB-UniRule"/>
</dbReference>
<protein>
    <recommendedName>
        <fullName evidence="9">Acetate kinase</fullName>
        <ecNumber evidence="9">2.7.2.1</ecNumber>
    </recommendedName>
    <alternativeName>
        <fullName evidence="9">Acetokinase</fullName>
    </alternativeName>
</protein>
<feature type="binding site" evidence="9">
    <location>
        <position position="95"/>
    </location>
    <ligand>
        <name>substrate</name>
    </ligand>
</feature>
<keyword evidence="2 9" id="KW-0963">Cytoplasm</keyword>
<dbReference type="SUPFAM" id="SSF53067">
    <property type="entry name" value="Actin-like ATPase domain"/>
    <property type="match status" value="2"/>
</dbReference>
<evidence type="ECO:0000256" key="6">
    <source>
        <dbReference type="ARBA" id="ARBA00022777"/>
    </source>
</evidence>
<feature type="active site" description="Proton donor/acceptor" evidence="9">
    <location>
        <position position="152"/>
    </location>
</feature>
<feature type="binding site" evidence="9">
    <location>
        <position position="381"/>
    </location>
    <ligand>
        <name>Mg(2+)</name>
        <dbReference type="ChEBI" id="CHEBI:18420"/>
    </ligand>
</feature>
<comment type="similarity">
    <text evidence="1 9 10">Belongs to the acetokinase family.</text>
</comment>
<evidence type="ECO:0000256" key="5">
    <source>
        <dbReference type="ARBA" id="ARBA00022741"/>
    </source>
</evidence>
<feature type="binding site" evidence="9">
    <location>
        <begin position="330"/>
        <end position="334"/>
    </location>
    <ligand>
        <name>ATP</name>
        <dbReference type="ChEBI" id="CHEBI:30616"/>
    </ligand>
</feature>
<comment type="cofactor">
    <cofactor evidence="9">
        <name>Mg(2+)</name>
        <dbReference type="ChEBI" id="CHEBI:18420"/>
    </cofactor>
    <cofactor evidence="9">
        <name>Mn(2+)</name>
        <dbReference type="ChEBI" id="CHEBI:29035"/>
    </cofactor>
    <text evidence="9">Mg(2+). Can also accept Mn(2+).</text>
</comment>
<dbReference type="GO" id="GO:0000287">
    <property type="term" value="F:magnesium ion binding"/>
    <property type="evidence" value="ECO:0007669"/>
    <property type="project" value="UniProtKB-UniRule"/>
</dbReference>
<comment type="caution">
    <text evidence="9">Lacks conserved residue(s) required for the propagation of feature annotation.</text>
</comment>
<proteinExistence type="inferred from homology"/>
<dbReference type="PIRSF" id="PIRSF000722">
    <property type="entry name" value="Acetate_prop_kin"/>
    <property type="match status" value="1"/>
</dbReference>
<keyword evidence="4 9" id="KW-0479">Metal-binding</keyword>
<comment type="function">
    <text evidence="9">Catalyzes the formation of acetyl phosphate from acetate and ATP. Can also catalyze the reverse reaction.</text>
</comment>
<evidence type="ECO:0000256" key="10">
    <source>
        <dbReference type="RuleBase" id="RU003835"/>
    </source>
</evidence>
<dbReference type="GO" id="GO:0005829">
    <property type="term" value="C:cytosol"/>
    <property type="evidence" value="ECO:0007669"/>
    <property type="project" value="TreeGrafter"/>
</dbReference>
<dbReference type="PROSITE" id="PS01075">
    <property type="entry name" value="ACETATE_KINASE_1"/>
    <property type="match status" value="1"/>
</dbReference>
<organism evidence="11 12">
    <name type="scientific">Amphritea opalescens</name>
    <dbReference type="NCBI Taxonomy" id="2490544"/>
    <lineage>
        <taxon>Bacteria</taxon>
        <taxon>Pseudomonadati</taxon>
        <taxon>Pseudomonadota</taxon>
        <taxon>Gammaproteobacteria</taxon>
        <taxon>Oceanospirillales</taxon>
        <taxon>Oceanospirillaceae</taxon>
        <taxon>Amphritea</taxon>
    </lineage>
</organism>
<evidence type="ECO:0000256" key="1">
    <source>
        <dbReference type="ARBA" id="ARBA00008748"/>
    </source>
</evidence>
<accession>A0A430KQR3</accession>
<keyword evidence="5 9" id="KW-0547">Nucleotide-binding</keyword>
<evidence type="ECO:0000256" key="4">
    <source>
        <dbReference type="ARBA" id="ARBA00022723"/>
    </source>
</evidence>
<dbReference type="Pfam" id="PF00871">
    <property type="entry name" value="Acetate_kinase"/>
    <property type="match status" value="1"/>
</dbReference>
<dbReference type="NCBIfam" id="TIGR00016">
    <property type="entry name" value="ackA"/>
    <property type="match status" value="1"/>
</dbReference>
<dbReference type="GO" id="GO:0005524">
    <property type="term" value="F:ATP binding"/>
    <property type="evidence" value="ECO:0007669"/>
    <property type="project" value="UniProtKB-KW"/>
</dbReference>
<dbReference type="UniPathway" id="UPA00340">
    <property type="reaction ID" value="UER00458"/>
</dbReference>
<keyword evidence="6 9" id="KW-0418">Kinase</keyword>
<dbReference type="InterPro" id="IPR000890">
    <property type="entry name" value="Aliphatic_acid_kin_short-chain"/>
</dbReference>
<dbReference type="PRINTS" id="PR00471">
    <property type="entry name" value="ACETATEKNASE"/>
</dbReference>
<sequence length="400" mass="44184">MSLILTVNGGSSSLKCALFFRHDDIADNLYTIKLSNILNTPVMKVMSSQGELLERHQLDMTEVAIDHRHQSCLDEVIQWVHKNLPDSDIKAVGHRVVHGGELFSAPVVVNDEIIKNLEDLIPLAPLHQPYSIKLIRACQHLKPDLPQILCFDTMFHTHQPDVEQHYAIPRKFTEAGIHRYGFHGLSYEYIQHALKKIGNGAESGRTIVCHLGAGSSMCAIKDGQSIASSMGFSAVEGLPMGTRTGNIDPGVLLYLQRNYGMDTDQLESFIYKDCGWLGVSGISSDMQELKKSDKPEAEEAIAMFVYRAALEIGRLSAALQGLDQLVFTAGVGENDSSLRRRVCDQLEWLGIKLNKNANQESEAIISKATSPVVVRVIPTNEEAMIARHTENILAAAESEN</sequence>
<dbReference type="Proteomes" id="UP000283087">
    <property type="component" value="Unassembled WGS sequence"/>
</dbReference>
<dbReference type="GO" id="GO:0006085">
    <property type="term" value="P:acetyl-CoA biosynthetic process"/>
    <property type="evidence" value="ECO:0007669"/>
    <property type="project" value="UniProtKB-UniRule"/>
</dbReference>
<evidence type="ECO:0000256" key="2">
    <source>
        <dbReference type="ARBA" id="ARBA00022490"/>
    </source>
</evidence>
<keyword evidence="8 9" id="KW-0460">Magnesium</keyword>
<feature type="site" description="Transition state stabilizer" evidence="9">
    <location>
        <position position="243"/>
    </location>
</feature>
<comment type="pathway">
    <text evidence="9">Metabolic intermediate biosynthesis; acetyl-CoA biosynthesis; acetyl-CoA from acetate: step 1/2.</text>
</comment>
<dbReference type="RefSeq" id="WP_126158356.1">
    <property type="nucleotide sequence ID" value="NZ_RQXW01000007.1"/>
</dbReference>
<comment type="subcellular location">
    <subcellularLocation>
        <location evidence="9">Cytoplasm</location>
    </subcellularLocation>
</comment>
<reference evidence="11 12" key="1">
    <citation type="submission" date="2018-11" db="EMBL/GenBank/DDBJ databases">
        <title>The draft genome sequence of Amphritea opalescens ANRC-JH13T.</title>
        <authorList>
            <person name="Fang Z."/>
            <person name="Zhang Y."/>
            <person name="Han X."/>
        </authorList>
    </citation>
    <scope>NUCLEOTIDE SEQUENCE [LARGE SCALE GENOMIC DNA]</scope>
    <source>
        <strain evidence="11 12">ANRC-JH13</strain>
    </source>
</reference>
<evidence type="ECO:0000256" key="9">
    <source>
        <dbReference type="HAMAP-Rule" id="MF_00020"/>
    </source>
</evidence>
<keyword evidence="12" id="KW-1185">Reference proteome</keyword>
<dbReference type="PROSITE" id="PS01076">
    <property type="entry name" value="ACETATE_KINASE_2"/>
    <property type="match status" value="1"/>
</dbReference>
<feature type="binding site" evidence="9">
    <location>
        <position position="15"/>
    </location>
    <ligand>
        <name>ATP</name>
        <dbReference type="ChEBI" id="CHEBI:30616"/>
    </ligand>
</feature>
<dbReference type="PANTHER" id="PTHR21060:SF21">
    <property type="entry name" value="ACETATE KINASE"/>
    <property type="match status" value="1"/>
</dbReference>
<comment type="catalytic activity">
    <reaction evidence="9">
        <text>acetate + ATP = acetyl phosphate + ADP</text>
        <dbReference type="Rhea" id="RHEA:11352"/>
        <dbReference type="ChEBI" id="CHEBI:22191"/>
        <dbReference type="ChEBI" id="CHEBI:30089"/>
        <dbReference type="ChEBI" id="CHEBI:30616"/>
        <dbReference type="ChEBI" id="CHEBI:456216"/>
        <dbReference type="EC" id="2.7.2.1"/>
    </reaction>
</comment>
<evidence type="ECO:0000256" key="7">
    <source>
        <dbReference type="ARBA" id="ARBA00022840"/>
    </source>
</evidence>
<evidence type="ECO:0000313" key="12">
    <source>
        <dbReference type="Proteomes" id="UP000283087"/>
    </source>
</evidence>
<evidence type="ECO:0000256" key="8">
    <source>
        <dbReference type="ARBA" id="ARBA00022842"/>
    </source>
</evidence>
<dbReference type="AlphaFoldDB" id="A0A430KQR3"/>
<gene>
    <name evidence="9" type="primary">ackA</name>
    <name evidence="11" type="ORF">EH243_09150</name>
</gene>
<dbReference type="InterPro" id="IPR004372">
    <property type="entry name" value="Ac/propionate_kinase"/>
</dbReference>